<evidence type="ECO:0008006" key="3">
    <source>
        <dbReference type="Google" id="ProtNLM"/>
    </source>
</evidence>
<sequence length="224" mass="25575">MGSEPFHELGQALKEAKSELDRKKITRDLYQEQLSLNEEKWKNLNEHRELLDKVRLLFQHSADHARTQAKQQLETLVTNALQYVFGPMFRFEIDLSDHGGNPTAEFYVVSEWEGQTIKNKPQDSRGGGIVDIVSLALRIALIETIQPRLQGPIILDEPGKHVSEDYIVPMIQFLKSVAETFGRQIILVTHNTHLTESADTAYFVRLASGKSEVLISRHLDNRFV</sequence>
<organism evidence="1 2">
    <name type="scientific">Hazenella coriacea</name>
    <dbReference type="NCBI Taxonomy" id="1179467"/>
    <lineage>
        <taxon>Bacteria</taxon>
        <taxon>Bacillati</taxon>
        <taxon>Bacillota</taxon>
        <taxon>Bacilli</taxon>
        <taxon>Bacillales</taxon>
        <taxon>Thermoactinomycetaceae</taxon>
        <taxon>Hazenella</taxon>
    </lineage>
</organism>
<dbReference type="OrthoDB" id="2380879at2"/>
<dbReference type="EMBL" id="SMAG01000011">
    <property type="protein sequence ID" value="TCS92594.1"/>
    <property type="molecule type" value="Genomic_DNA"/>
</dbReference>
<dbReference type="Gene3D" id="3.40.50.300">
    <property type="entry name" value="P-loop containing nucleotide triphosphate hydrolases"/>
    <property type="match status" value="1"/>
</dbReference>
<dbReference type="InterPro" id="IPR027417">
    <property type="entry name" value="P-loop_NTPase"/>
</dbReference>
<accession>A0A4R3L071</accession>
<evidence type="ECO:0000313" key="1">
    <source>
        <dbReference type="EMBL" id="TCS92594.1"/>
    </source>
</evidence>
<name>A0A4R3L071_9BACL</name>
<dbReference type="RefSeq" id="WP_131926619.1">
    <property type="nucleotide sequence ID" value="NZ_SMAG01000011.1"/>
</dbReference>
<comment type="caution">
    <text evidence="1">The sequence shown here is derived from an EMBL/GenBank/DDBJ whole genome shotgun (WGS) entry which is preliminary data.</text>
</comment>
<gene>
    <name evidence="1" type="ORF">EDD58_11158</name>
</gene>
<protein>
    <recommendedName>
        <fullName evidence="3">ATPase</fullName>
    </recommendedName>
</protein>
<proteinExistence type="predicted"/>
<evidence type="ECO:0000313" key="2">
    <source>
        <dbReference type="Proteomes" id="UP000294937"/>
    </source>
</evidence>
<keyword evidence="2" id="KW-1185">Reference proteome</keyword>
<dbReference type="Proteomes" id="UP000294937">
    <property type="component" value="Unassembled WGS sequence"/>
</dbReference>
<reference evidence="1 2" key="1">
    <citation type="submission" date="2019-03" db="EMBL/GenBank/DDBJ databases">
        <title>Genomic Encyclopedia of Type Strains, Phase IV (KMG-IV): sequencing the most valuable type-strain genomes for metagenomic binning, comparative biology and taxonomic classification.</title>
        <authorList>
            <person name="Goeker M."/>
        </authorList>
    </citation>
    <scope>NUCLEOTIDE SEQUENCE [LARGE SCALE GENOMIC DNA]</scope>
    <source>
        <strain evidence="1 2">DSM 45707</strain>
    </source>
</reference>
<dbReference type="SUPFAM" id="SSF52540">
    <property type="entry name" value="P-loop containing nucleoside triphosphate hydrolases"/>
    <property type="match status" value="1"/>
</dbReference>
<dbReference type="AlphaFoldDB" id="A0A4R3L071"/>